<organism evidence="11 12">
    <name type="scientific">Syncephalis pseudoplumigaleata</name>
    <dbReference type="NCBI Taxonomy" id="1712513"/>
    <lineage>
        <taxon>Eukaryota</taxon>
        <taxon>Fungi</taxon>
        <taxon>Fungi incertae sedis</taxon>
        <taxon>Zoopagomycota</taxon>
        <taxon>Zoopagomycotina</taxon>
        <taxon>Zoopagomycetes</taxon>
        <taxon>Zoopagales</taxon>
        <taxon>Piptocephalidaceae</taxon>
        <taxon>Syncephalis</taxon>
    </lineage>
</organism>
<evidence type="ECO:0000256" key="5">
    <source>
        <dbReference type="ARBA" id="ARBA00022679"/>
    </source>
</evidence>
<evidence type="ECO:0000256" key="7">
    <source>
        <dbReference type="ARBA" id="ARBA00022989"/>
    </source>
</evidence>
<name>A0A4P9YRW9_9FUNG</name>
<keyword evidence="4 11" id="KW-0328">Glycosyltransferase</keyword>
<evidence type="ECO:0000313" key="11">
    <source>
        <dbReference type="EMBL" id="RKP22494.1"/>
    </source>
</evidence>
<evidence type="ECO:0000256" key="9">
    <source>
        <dbReference type="SAM" id="Phobius"/>
    </source>
</evidence>
<dbReference type="InterPro" id="IPR003342">
    <property type="entry name" value="ArnT-like_N"/>
</dbReference>
<dbReference type="PANTHER" id="PTHR10050">
    <property type="entry name" value="DOLICHYL-PHOSPHATE-MANNOSE--PROTEIN MANNOSYLTRANSFERASE"/>
    <property type="match status" value="1"/>
</dbReference>
<evidence type="ECO:0000256" key="4">
    <source>
        <dbReference type="ARBA" id="ARBA00022676"/>
    </source>
</evidence>
<evidence type="ECO:0000256" key="1">
    <source>
        <dbReference type="ARBA" id="ARBA00004127"/>
    </source>
</evidence>
<feature type="transmembrane region" description="Helical" evidence="9">
    <location>
        <begin position="119"/>
        <end position="135"/>
    </location>
</feature>
<keyword evidence="5 11" id="KW-0808">Transferase</keyword>
<dbReference type="UniPathway" id="UPA00378"/>
<comment type="similarity">
    <text evidence="3">Belongs to the glycosyltransferase 39 family.</text>
</comment>
<comment type="subcellular location">
    <subcellularLocation>
        <location evidence="1">Endomembrane system</location>
        <topology evidence="1">Multi-pass membrane protein</topology>
    </subcellularLocation>
</comment>
<evidence type="ECO:0000256" key="2">
    <source>
        <dbReference type="ARBA" id="ARBA00004922"/>
    </source>
</evidence>
<reference evidence="12" key="1">
    <citation type="journal article" date="2018" name="Nat. Microbiol.">
        <title>Leveraging single-cell genomics to expand the fungal tree of life.</title>
        <authorList>
            <person name="Ahrendt S.R."/>
            <person name="Quandt C.A."/>
            <person name="Ciobanu D."/>
            <person name="Clum A."/>
            <person name="Salamov A."/>
            <person name="Andreopoulos B."/>
            <person name="Cheng J.F."/>
            <person name="Woyke T."/>
            <person name="Pelin A."/>
            <person name="Henrissat B."/>
            <person name="Reynolds N.K."/>
            <person name="Benny G.L."/>
            <person name="Smith M.E."/>
            <person name="James T.Y."/>
            <person name="Grigoriev I.V."/>
        </authorList>
    </citation>
    <scope>NUCLEOTIDE SEQUENCE [LARGE SCALE GENOMIC DNA]</scope>
    <source>
        <strain evidence="12">Benny S71-1</strain>
    </source>
</reference>
<feature type="transmembrane region" description="Helical" evidence="9">
    <location>
        <begin position="21"/>
        <end position="43"/>
    </location>
</feature>
<comment type="pathway">
    <text evidence="2">Protein modification; protein glycosylation.</text>
</comment>
<feature type="non-terminal residue" evidence="11">
    <location>
        <position position="138"/>
    </location>
</feature>
<feature type="domain" description="ArnT-like N-terminal" evidence="10">
    <location>
        <begin position="2"/>
        <end position="135"/>
    </location>
</feature>
<dbReference type="OrthoDB" id="292747at2759"/>
<gene>
    <name evidence="11" type="ORF">SYNPS1DRAFT_7998</name>
</gene>
<proteinExistence type="inferred from homology"/>
<dbReference type="Pfam" id="PF02366">
    <property type="entry name" value="PMT"/>
    <property type="match status" value="1"/>
</dbReference>
<protein>
    <submittedName>
        <fullName evidence="11">Dolichyl-phosphate-mannose-protein mannosyltransferase</fullName>
    </submittedName>
</protein>
<dbReference type="EMBL" id="KZ992034">
    <property type="protein sequence ID" value="RKP22494.1"/>
    <property type="molecule type" value="Genomic_DNA"/>
</dbReference>
<evidence type="ECO:0000256" key="8">
    <source>
        <dbReference type="ARBA" id="ARBA00023136"/>
    </source>
</evidence>
<evidence type="ECO:0000313" key="12">
    <source>
        <dbReference type="Proteomes" id="UP000278143"/>
    </source>
</evidence>
<evidence type="ECO:0000256" key="6">
    <source>
        <dbReference type="ARBA" id="ARBA00022692"/>
    </source>
</evidence>
<dbReference type="GO" id="GO:0004169">
    <property type="term" value="F:dolichyl-phosphate-mannose-protein mannosyltransferase activity"/>
    <property type="evidence" value="ECO:0007669"/>
    <property type="project" value="TreeGrafter"/>
</dbReference>
<keyword evidence="8 9" id="KW-0472">Membrane</keyword>
<keyword evidence="6 9" id="KW-0812">Transmembrane</keyword>
<dbReference type="AlphaFoldDB" id="A0A4P9YRW9"/>
<keyword evidence="12" id="KW-1185">Reference proteome</keyword>
<feature type="non-terminal residue" evidence="11">
    <location>
        <position position="1"/>
    </location>
</feature>
<dbReference type="GO" id="GO:0005783">
    <property type="term" value="C:endoplasmic reticulum"/>
    <property type="evidence" value="ECO:0007669"/>
    <property type="project" value="TreeGrafter"/>
</dbReference>
<dbReference type="Proteomes" id="UP000278143">
    <property type="component" value="Unassembled WGS sequence"/>
</dbReference>
<dbReference type="PANTHER" id="PTHR10050:SF46">
    <property type="entry name" value="PROTEIN O-MANNOSYL-TRANSFERASE 2"/>
    <property type="match status" value="1"/>
</dbReference>
<evidence type="ECO:0000259" key="10">
    <source>
        <dbReference type="Pfam" id="PF02366"/>
    </source>
</evidence>
<keyword evidence="7 9" id="KW-1133">Transmembrane helix</keyword>
<accession>A0A4P9YRW9</accession>
<feature type="transmembrane region" description="Helical" evidence="9">
    <location>
        <begin position="93"/>
        <end position="113"/>
    </location>
</feature>
<dbReference type="GO" id="GO:0016020">
    <property type="term" value="C:membrane"/>
    <property type="evidence" value="ECO:0007669"/>
    <property type="project" value="InterPro"/>
</dbReference>
<feature type="transmembrane region" description="Helical" evidence="9">
    <location>
        <begin position="63"/>
        <end position="81"/>
    </location>
</feature>
<sequence>FVVWDEAHFGKFGSFYLRRTFYFDVHPPLGKLLVGLAGLLAGYDGSFDFNSGATYPDTVNYPAMRFFLALFGALLVPLAYGTAIELGFSRRGAFLAGLLVLCENALLVISRFILLDSMLLFFTALSVYSLAGFHSERR</sequence>
<dbReference type="InterPro" id="IPR027005">
    <property type="entry name" value="PMT-like"/>
</dbReference>
<evidence type="ECO:0000256" key="3">
    <source>
        <dbReference type="ARBA" id="ARBA00007222"/>
    </source>
</evidence>